<comment type="caution">
    <text evidence="1">The sequence shown here is derived from an EMBL/GenBank/DDBJ whole genome shotgun (WGS) entry which is preliminary data.</text>
</comment>
<name>A0A5J4R4P6_9ZZZZ</name>
<dbReference type="EMBL" id="SNRY01001891">
    <property type="protein sequence ID" value="KAA6328011.1"/>
    <property type="molecule type" value="Genomic_DNA"/>
</dbReference>
<organism evidence="1">
    <name type="scientific">termite gut metagenome</name>
    <dbReference type="NCBI Taxonomy" id="433724"/>
    <lineage>
        <taxon>unclassified sequences</taxon>
        <taxon>metagenomes</taxon>
        <taxon>organismal metagenomes</taxon>
    </lineage>
</organism>
<evidence type="ECO:0000313" key="1">
    <source>
        <dbReference type="EMBL" id="KAA6328011.1"/>
    </source>
</evidence>
<sequence length="47" mass="5596">MKLPKSIISRDTYIQKISLFIRKPIIKVLTGQRRVGKSYLLYQLMEK</sequence>
<protein>
    <recommendedName>
        <fullName evidence="2">AAA domain-containing protein</fullName>
    </recommendedName>
</protein>
<reference evidence="1" key="1">
    <citation type="submission" date="2019-03" db="EMBL/GenBank/DDBJ databases">
        <title>Single cell metagenomics reveals metabolic interactions within the superorganism composed of flagellate Streblomastix strix and complex community of Bacteroidetes bacteria on its surface.</title>
        <authorList>
            <person name="Treitli S.C."/>
            <person name="Kolisko M."/>
            <person name="Husnik F."/>
            <person name="Keeling P."/>
            <person name="Hampl V."/>
        </authorList>
    </citation>
    <scope>NUCLEOTIDE SEQUENCE</scope>
    <source>
        <strain evidence="1">STM</strain>
    </source>
</reference>
<gene>
    <name evidence="1" type="ORF">EZS27_023043</name>
</gene>
<feature type="non-terminal residue" evidence="1">
    <location>
        <position position="47"/>
    </location>
</feature>
<dbReference type="InterPro" id="IPR027417">
    <property type="entry name" value="P-loop_NTPase"/>
</dbReference>
<dbReference type="AlphaFoldDB" id="A0A5J4R4P6"/>
<accession>A0A5J4R4P6</accession>
<dbReference type="SUPFAM" id="SSF52540">
    <property type="entry name" value="P-loop containing nucleoside triphosphate hydrolases"/>
    <property type="match status" value="1"/>
</dbReference>
<dbReference type="Gene3D" id="3.40.50.300">
    <property type="entry name" value="P-loop containing nucleotide triphosphate hydrolases"/>
    <property type="match status" value="1"/>
</dbReference>
<evidence type="ECO:0008006" key="2">
    <source>
        <dbReference type="Google" id="ProtNLM"/>
    </source>
</evidence>
<proteinExistence type="predicted"/>